<reference evidence="1 2" key="1">
    <citation type="journal article" date="2016" name="Virology">
        <title>The genome of AR9, a giant transducing Bacillus phage encoding two multisubunit RNA polymerases.</title>
        <authorList>
            <person name="Lavysh D."/>
            <person name="Sokolova M."/>
            <person name="Minakhin L."/>
            <person name="Yakunina M."/>
            <person name="Artamonova T."/>
            <person name="Kozyavkin S."/>
            <person name="Makarova K.S."/>
            <person name="Koonin E.V."/>
            <person name="Severinov K."/>
        </authorList>
    </citation>
    <scope>NUCLEOTIDE SEQUENCE [LARGE SCALE GENOMIC DNA]</scope>
</reference>
<dbReference type="RefSeq" id="YP_009283173.1">
    <property type="nucleotide sequence ID" value="NC_031039.1"/>
</dbReference>
<gene>
    <name evidence="1" type="ORF">AR9_g269</name>
</gene>
<sequence length="113" mass="13773">MDIKIVESRLRKYGVIVTKTSRYSPPFNELQHKWLVNLYTANKRRWWFGYTLRHIKEVKTDWFSPSLESDNMLVRFIKDEIEYIESTILKEDKSKAKINRIKENYNKWDGKID</sequence>
<evidence type="ECO:0000313" key="1">
    <source>
        <dbReference type="EMBL" id="AMS01353.1"/>
    </source>
</evidence>
<proteinExistence type="predicted"/>
<name>A0A172JIH9_BPPB1</name>
<dbReference type="EMBL" id="KU878088">
    <property type="protein sequence ID" value="AMS01353.1"/>
    <property type="molecule type" value="Genomic_DNA"/>
</dbReference>
<dbReference type="GeneID" id="29058987"/>
<evidence type="ECO:0000313" key="2">
    <source>
        <dbReference type="Proteomes" id="UP000202618"/>
    </source>
</evidence>
<protein>
    <submittedName>
        <fullName evidence="1">Uncharacterized protein</fullName>
    </submittedName>
</protein>
<dbReference type="Proteomes" id="UP000202618">
    <property type="component" value="Segment"/>
</dbReference>
<organism evidence="1 2">
    <name type="scientific">Bacillus phage AR9</name>
    <dbReference type="NCBI Taxonomy" id="1815509"/>
    <lineage>
        <taxon>Viruses</taxon>
        <taxon>Duplodnaviria</taxon>
        <taxon>Heunggongvirae</taxon>
        <taxon>Uroviricota</taxon>
        <taxon>Caudoviricetes</taxon>
        <taxon>Takahashivirus</taxon>
        <taxon>Bacillus phage PBS1</taxon>
    </lineage>
</organism>
<dbReference type="KEGG" id="vg:29058987"/>
<accession>A0A172JIH9</accession>